<dbReference type="PANTHER" id="PTHR30086:SF20">
    <property type="entry name" value="ARGININE EXPORTER PROTEIN ARGO-RELATED"/>
    <property type="match status" value="1"/>
</dbReference>
<evidence type="ECO:0000256" key="3">
    <source>
        <dbReference type="ARBA" id="ARBA00022692"/>
    </source>
</evidence>
<evidence type="ECO:0000313" key="8">
    <source>
        <dbReference type="EMBL" id="OAD64978.1"/>
    </source>
</evidence>
<dbReference type="PANTHER" id="PTHR30086">
    <property type="entry name" value="ARGININE EXPORTER PROTEIN ARGO"/>
    <property type="match status" value="1"/>
</dbReference>
<keyword evidence="5 6" id="KW-0472">Membrane</keyword>
<feature type="transmembrane region" description="Helical" evidence="6">
    <location>
        <begin position="38"/>
        <end position="60"/>
    </location>
</feature>
<evidence type="ECO:0000256" key="5">
    <source>
        <dbReference type="ARBA" id="ARBA00023136"/>
    </source>
</evidence>
<keyword evidence="4 6" id="KW-1133">Transmembrane helix</keyword>
<reference evidence="7" key="2">
    <citation type="submission" date="2019-10" db="EMBL/GenBank/DDBJ databases">
        <title>Malate fermentation in French cider.</title>
        <authorList>
            <person name="Cousin F.J."/>
            <person name="Medina Fernandez S."/>
            <person name="Misery B."/>
            <person name="Laplace J.-M."/>
            <person name="Cretenet M."/>
        </authorList>
    </citation>
    <scope>NUCLEOTIDE SEQUENCE</scope>
    <source>
        <strain evidence="7">UCMA15901</strain>
    </source>
</reference>
<accession>A0AAP5TBF4</accession>
<dbReference type="GeneID" id="93384049"/>
<gene>
    <name evidence="8" type="ORF">A7K95_02175</name>
    <name evidence="7" type="ORF">GA842_03345</name>
</gene>
<keyword evidence="9" id="KW-1185">Reference proteome</keyword>
<dbReference type="GO" id="GO:0015171">
    <property type="term" value="F:amino acid transmembrane transporter activity"/>
    <property type="evidence" value="ECO:0007669"/>
    <property type="project" value="TreeGrafter"/>
</dbReference>
<proteinExistence type="predicted"/>
<comment type="subcellular location">
    <subcellularLocation>
        <location evidence="1">Cell membrane</location>
        <topology evidence="1">Multi-pass membrane protein</topology>
    </subcellularLocation>
</comment>
<evidence type="ECO:0000256" key="4">
    <source>
        <dbReference type="ARBA" id="ARBA00022989"/>
    </source>
</evidence>
<dbReference type="AlphaFoldDB" id="A0AAP5TBF4"/>
<dbReference type="InterPro" id="IPR001123">
    <property type="entry name" value="LeuE-type"/>
</dbReference>
<name>A0AAP5TBF4_9LACO</name>
<dbReference type="GO" id="GO:0005886">
    <property type="term" value="C:plasma membrane"/>
    <property type="evidence" value="ECO:0007669"/>
    <property type="project" value="UniProtKB-SubCell"/>
</dbReference>
<dbReference type="EMBL" id="LXND01000002">
    <property type="protein sequence ID" value="OAD64978.1"/>
    <property type="molecule type" value="Genomic_DNA"/>
</dbReference>
<feature type="transmembrane region" description="Helical" evidence="6">
    <location>
        <begin position="6"/>
        <end position="26"/>
    </location>
</feature>
<feature type="transmembrane region" description="Helical" evidence="6">
    <location>
        <begin position="66"/>
        <end position="91"/>
    </location>
</feature>
<keyword evidence="2" id="KW-1003">Cell membrane</keyword>
<dbReference type="EMBL" id="WERX01000008">
    <property type="protein sequence ID" value="MDV7693931.1"/>
    <property type="molecule type" value="Genomic_DNA"/>
</dbReference>
<dbReference type="Proteomes" id="UP000077280">
    <property type="component" value="Unassembled WGS sequence"/>
</dbReference>
<sequence>MLNTWLQGLLFGVAYIAPIGLQNLYMINTALAQPRRRALRVALIVTFFDISLAVSCFYGIGKLLELYSWLELVVLAIGSIIVMYIGITLLLSHSQSASHHNHSGQFSYKSAVVSAFSVAWLNPQAILDGTMLLGAFRVSLASNVQNYFILGVAMASVIWFLSLTTITSALKDRFQPRFLVLLNRICGIIIIVYGIKLLVTFFQKL</sequence>
<evidence type="ECO:0000256" key="2">
    <source>
        <dbReference type="ARBA" id="ARBA00022475"/>
    </source>
</evidence>
<feature type="transmembrane region" description="Helical" evidence="6">
    <location>
        <begin position="147"/>
        <end position="166"/>
    </location>
</feature>
<reference evidence="8 9" key="1">
    <citation type="submission" date="2016-05" db="EMBL/GenBank/DDBJ databases">
        <title>Draft genome sequence of Pediococcus parvulus 2.6, a probiotic beta-glucan producer strain.</title>
        <authorList>
            <person name="Mohedano M.L."/>
            <person name="Perez-Ramos A."/>
            <person name="Duenas M.T."/>
            <person name="Lamontanara A."/>
            <person name="Orru L."/>
            <person name="Spano G."/>
            <person name="Capozzi V."/>
            <person name="Lopez P."/>
        </authorList>
    </citation>
    <scope>NUCLEOTIDE SEQUENCE [LARGE SCALE GENOMIC DNA]</scope>
    <source>
        <strain evidence="8 9">2.6</strain>
    </source>
</reference>
<evidence type="ECO:0000313" key="10">
    <source>
        <dbReference type="Proteomes" id="UP001275867"/>
    </source>
</evidence>
<dbReference type="RefSeq" id="WP_068804764.1">
    <property type="nucleotide sequence ID" value="NZ_CP158977.1"/>
</dbReference>
<evidence type="ECO:0000256" key="6">
    <source>
        <dbReference type="SAM" id="Phobius"/>
    </source>
</evidence>
<organism evidence="7 10">
    <name type="scientific">Pediococcus parvulus</name>
    <dbReference type="NCBI Taxonomy" id="54062"/>
    <lineage>
        <taxon>Bacteria</taxon>
        <taxon>Bacillati</taxon>
        <taxon>Bacillota</taxon>
        <taxon>Bacilli</taxon>
        <taxon>Lactobacillales</taxon>
        <taxon>Lactobacillaceae</taxon>
        <taxon>Pediococcus</taxon>
    </lineage>
</organism>
<protein>
    <submittedName>
        <fullName evidence="7">Amino acid transporter</fullName>
    </submittedName>
</protein>
<evidence type="ECO:0000313" key="7">
    <source>
        <dbReference type="EMBL" id="MDV7693931.1"/>
    </source>
</evidence>
<evidence type="ECO:0000313" key="9">
    <source>
        <dbReference type="Proteomes" id="UP000077280"/>
    </source>
</evidence>
<comment type="caution">
    <text evidence="7">The sequence shown here is derived from an EMBL/GenBank/DDBJ whole genome shotgun (WGS) entry which is preliminary data.</text>
</comment>
<keyword evidence="3 6" id="KW-0812">Transmembrane</keyword>
<evidence type="ECO:0000256" key="1">
    <source>
        <dbReference type="ARBA" id="ARBA00004651"/>
    </source>
</evidence>
<dbReference type="Proteomes" id="UP001275867">
    <property type="component" value="Unassembled WGS sequence"/>
</dbReference>
<feature type="transmembrane region" description="Helical" evidence="6">
    <location>
        <begin position="178"/>
        <end position="202"/>
    </location>
</feature>
<dbReference type="Pfam" id="PF01810">
    <property type="entry name" value="LysE"/>
    <property type="match status" value="1"/>
</dbReference>